<gene>
    <name evidence="1" type="ORF">FQK01_16170</name>
</gene>
<dbReference type="EMBL" id="VOCK01000029">
    <property type="protein sequence ID" value="TWQ51170.1"/>
    <property type="molecule type" value="Genomic_DNA"/>
</dbReference>
<evidence type="ECO:0000313" key="2">
    <source>
        <dbReference type="Proteomes" id="UP000320455"/>
    </source>
</evidence>
<keyword evidence="2" id="KW-1185">Reference proteome</keyword>
<evidence type="ECO:0000313" key="1">
    <source>
        <dbReference type="EMBL" id="TWQ51170.1"/>
    </source>
</evidence>
<dbReference type="RefSeq" id="WP_126922534.1">
    <property type="nucleotide sequence ID" value="NZ_CP034649.1"/>
</dbReference>
<sequence>MLLAAFEKAISASTPRSLDTAGVPVAHARRPLACVSSSYRQDVLIDISALDRLMRCKIVCA</sequence>
<organism evidence="1 2">
    <name type="scientific">Xanthomonas vasicola</name>
    <dbReference type="NCBI Taxonomy" id="56459"/>
    <lineage>
        <taxon>Bacteria</taxon>
        <taxon>Pseudomonadati</taxon>
        <taxon>Pseudomonadota</taxon>
        <taxon>Gammaproteobacteria</taxon>
        <taxon>Lysobacterales</taxon>
        <taxon>Lysobacteraceae</taxon>
        <taxon>Xanthomonas</taxon>
    </lineage>
</organism>
<accession>A0ABD7S7E3</accession>
<protein>
    <submittedName>
        <fullName evidence="1">Uncharacterized protein</fullName>
    </submittedName>
</protein>
<proteinExistence type="predicted"/>
<reference evidence="2" key="1">
    <citation type="journal article" date="2020" name="Phytopathology">
        <title>Genomic acquisitions in emerging populations of Xanthomonas vasicola pv. vasculorum infecting corn in the U.S. and Argentina.</title>
        <authorList>
            <person name="Perez-Quintero A.L."/>
        </authorList>
    </citation>
    <scope>NUCLEOTIDE SEQUENCE [LARGE SCALE GENOMIC DNA]</scope>
    <source>
        <strain evidence="2">Xvh-L</strain>
    </source>
</reference>
<dbReference type="Proteomes" id="UP000320455">
    <property type="component" value="Unassembled WGS sequence"/>
</dbReference>
<comment type="caution">
    <text evidence="1">The sequence shown here is derived from an EMBL/GenBank/DDBJ whole genome shotgun (WGS) entry which is preliminary data.</text>
</comment>
<name>A0ABD7S7E3_XANVA</name>
<dbReference type="AlphaFoldDB" id="A0ABD7S7E3"/>